<feature type="region of interest" description="Disordered" evidence="1">
    <location>
        <begin position="1"/>
        <end position="40"/>
    </location>
</feature>
<feature type="domain" description="N-acetyltransferase" evidence="2">
    <location>
        <begin position="111"/>
        <end position="287"/>
    </location>
</feature>
<dbReference type="EMBL" id="WBOF01000001">
    <property type="protein sequence ID" value="MQS14922.1"/>
    <property type="molecule type" value="Genomic_DNA"/>
</dbReference>
<reference evidence="3 4" key="1">
    <citation type="submission" date="2019-09" db="EMBL/GenBank/DDBJ databases">
        <title>Genome Sequences of Streptomyces kaniharaensis ATCC 21070.</title>
        <authorList>
            <person name="Zhu W."/>
            <person name="De Crecy-Lagard V."/>
            <person name="Richards N.G."/>
        </authorList>
    </citation>
    <scope>NUCLEOTIDE SEQUENCE [LARGE SCALE GENOMIC DNA]</scope>
    <source>
        <strain evidence="3 4">SF-557</strain>
    </source>
</reference>
<dbReference type="GO" id="GO:0016747">
    <property type="term" value="F:acyltransferase activity, transferring groups other than amino-acyl groups"/>
    <property type="evidence" value="ECO:0007669"/>
    <property type="project" value="InterPro"/>
</dbReference>
<dbReference type="CDD" id="cd04301">
    <property type="entry name" value="NAT_SF"/>
    <property type="match status" value="1"/>
</dbReference>
<sequence length="294" mass="32341">MACGGRATRARNPLSPVRRRQARSGIQSKRGTLPGAVGGGIDERWRDRRGLCRGSVKCHRIPGDDFGQARGPAAQRGVFGCPGEYGSGKGLCRGTSRAWSFGTEAEDSVTVTIRLLDGEQTTRLEGQLKEVFAEAFAEPPYDEGPADVERAFRRFRSQVRRRGFRAAVAFDGDAVVGMAYGYPLSANTRWWDTLTDPVPDDLKHEDGNRTFGLFELAVRPAWRRQGVATRMQRVLIGGLDNARVMLNSRPEATAAQASYRVWGYRRVGSAIPWDGAARHDVMILDLVGTSSDTR</sequence>
<dbReference type="InterPro" id="IPR016181">
    <property type="entry name" value="Acyl_CoA_acyltransferase"/>
</dbReference>
<dbReference type="Gene3D" id="3.40.630.30">
    <property type="match status" value="1"/>
</dbReference>
<comment type="caution">
    <text evidence="3">The sequence shown here is derived from an EMBL/GenBank/DDBJ whole genome shotgun (WGS) entry which is preliminary data.</text>
</comment>
<gene>
    <name evidence="3" type="ORF">F7Q99_22325</name>
</gene>
<protein>
    <submittedName>
        <fullName evidence="3">GNAT family N-acetyltransferase</fullName>
    </submittedName>
</protein>
<dbReference type="Proteomes" id="UP000450000">
    <property type="component" value="Unassembled WGS sequence"/>
</dbReference>
<evidence type="ECO:0000313" key="3">
    <source>
        <dbReference type="EMBL" id="MQS14922.1"/>
    </source>
</evidence>
<keyword evidence="3" id="KW-0808">Transferase</keyword>
<name>A0A6N7KTG1_9ACTN</name>
<dbReference type="PROSITE" id="PS51186">
    <property type="entry name" value="GNAT"/>
    <property type="match status" value="1"/>
</dbReference>
<dbReference type="SUPFAM" id="SSF55729">
    <property type="entry name" value="Acyl-CoA N-acyltransferases (Nat)"/>
    <property type="match status" value="1"/>
</dbReference>
<dbReference type="InterPro" id="IPR000182">
    <property type="entry name" value="GNAT_dom"/>
</dbReference>
<evidence type="ECO:0000313" key="4">
    <source>
        <dbReference type="Proteomes" id="UP000450000"/>
    </source>
</evidence>
<organism evidence="3 4">
    <name type="scientific">Streptomyces kaniharaensis</name>
    <dbReference type="NCBI Taxonomy" id="212423"/>
    <lineage>
        <taxon>Bacteria</taxon>
        <taxon>Bacillati</taxon>
        <taxon>Actinomycetota</taxon>
        <taxon>Actinomycetes</taxon>
        <taxon>Kitasatosporales</taxon>
        <taxon>Streptomycetaceae</taxon>
        <taxon>Streptomyces</taxon>
    </lineage>
</organism>
<evidence type="ECO:0000259" key="2">
    <source>
        <dbReference type="PROSITE" id="PS51186"/>
    </source>
</evidence>
<dbReference type="Pfam" id="PF00583">
    <property type="entry name" value="Acetyltransf_1"/>
    <property type="match status" value="1"/>
</dbReference>
<evidence type="ECO:0000256" key="1">
    <source>
        <dbReference type="SAM" id="MobiDB-lite"/>
    </source>
</evidence>
<accession>A0A6N7KTG1</accession>
<dbReference type="OrthoDB" id="4536199at2"/>
<proteinExistence type="predicted"/>
<dbReference type="AlphaFoldDB" id="A0A6N7KTG1"/>
<keyword evidence="4" id="KW-1185">Reference proteome</keyword>